<proteinExistence type="predicted"/>
<reference evidence="2 3" key="1">
    <citation type="submission" date="2015-12" db="EMBL/GenBank/DDBJ databases">
        <authorList>
            <person name="Shamseldin A."/>
            <person name="Moawad H."/>
            <person name="Abd El-Rahim W.M."/>
            <person name="Sadowsky M.J."/>
        </authorList>
    </citation>
    <scope>NUCLEOTIDE SEQUENCE [LARGE SCALE GENOMIC DNA]</scope>
    <source>
        <strain evidence="2 3">Ar51</strain>
    </source>
</reference>
<evidence type="ECO:0000256" key="1">
    <source>
        <dbReference type="SAM" id="MobiDB-lite"/>
    </source>
</evidence>
<sequence>MYGADVEQLRSLAKKFETSGSNLLNVIRTLDHYINSTDAWRGPDAERFRSNWNERDRLAVTRSAEALTEGASALARNAEEQQEASAANGASSHGSVPGGSQTSMTASGAPGDSQGGAIDERAVIEMYHDLRQLKLGGLTISDEAVMVGKIIGGGFLEKAGYVVDAADLVDAVSHGEWGDAASVLTKTAGDTIKNFGPVGYLVGANISVWTDVVNEASKADWSEEARLQVVDYATQNPWDALDAVVEAEMNFLPNLVMDVWPAKLGLFSR</sequence>
<dbReference type="InterPro" id="IPR036689">
    <property type="entry name" value="ESAT-6-like_sf"/>
</dbReference>
<evidence type="ECO:0000313" key="2">
    <source>
        <dbReference type="EMBL" id="ALV42391.1"/>
    </source>
</evidence>
<dbReference type="SUPFAM" id="SSF140453">
    <property type="entry name" value="EsxAB dimer-like"/>
    <property type="match status" value="1"/>
</dbReference>
<gene>
    <name evidence="2" type="ORF">AU252_15565</name>
</gene>
<protein>
    <recommendedName>
        <fullName evidence="4">WXG100 family type VII secretion target</fullName>
    </recommendedName>
</protein>
<dbReference type="STRING" id="121292.AU252_15565"/>
<evidence type="ECO:0008006" key="4">
    <source>
        <dbReference type="Google" id="ProtNLM"/>
    </source>
</evidence>
<feature type="compositionally biased region" description="Low complexity" evidence="1">
    <location>
        <begin position="83"/>
        <end position="95"/>
    </location>
</feature>
<dbReference type="EMBL" id="CP013747">
    <property type="protein sequence ID" value="ALV42391.1"/>
    <property type="molecule type" value="Genomic_DNA"/>
</dbReference>
<dbReference type="KEGG" id="psul:AU252_15565"/>
<evidence type="ECO:0000313" key="3">
    <source>
        <dbReference type="Proteomes" id="UP000065151"/>
    </source>
</evidence>
<feature type="region of interest" description="Disordered" evidence="1">
    <location>
        <begin position="75"/>
        <end position="115"/>
    </location>
</feature>
<dbReference type="Proteomes" id="UP000065151">
    <property type="component" value="Chromosome"/>
</dbReference>
<dbReference type="Gene3D" id="1.10.287.1060">
    <property type="entry name" value="ESAT-6-like"/>
    <property type="match status" value="1"/>
</dbReference>
<accession>A0A0U3FTY4</accession>
<organism evidence="2">
    <name type="scientific">Pseudarthrobacter sulfonivorans</name>
    <dbReference type="NCBI Taxonomy" id="121292"/>
    <lineage>
        <taxon>Bacteria</taxon>
        <taxon>Bacillati</taxon>
        <taxon>Actinomycetota</taxon>
        <taxon>Actinomycetes</taxon>
        <taxon>Micrococcales</taxon>
        <taxon>Micrococcaceae</taxon>
        <taxon>Pseudarthrobacter</taxon>
    </lineage>
</organism>
<dbReference type="AlphaFoldDB" id="A0A0U3FTY4"/>
<name>A0A0U3FTY4_9MICC</name>